<reference evidence="2" key="2">
    <citation type="submission" date="2022-10" db="EMBL/GenBank/DDBJ databases">
        <authorList>
            <person name="Ngo T.-E."/>
        </authorList>
    </citation>
    <scope>NUCLEOTIDE SEQUENCE</scope>
    <source>
        <strain evidence="2">JHB</strain>
    </source>
</reference>
<dbReference type="AlphaFoldDB" id="A0A9Q9STP1"/>
<reference evidence="2" key="1">
    <citation type="journal article" date="2017" name="Proc. Natl. Acad. Sci. U.S.A.">
        <title>Comparative genomics uncovers the prolific and distinctive metabolic potential of the cyanobacterial genus Moorea.</title>
        <authorList>
            <person name="Leao T."/>
            <person name="Castelao G."/>
            <person name="Korobeynikov A."/>
            <person name="Monroe E.A."/>
            <person name="Podell S."/>
            <person name="Glukhov E."/>
            <person name="Allen E.E."/>
            <person name="Gerwick W.H."/>
            <person name="Gerwick L."/>
        </authorList>
    </citation>
    <scope>NUCLEOTIDE SEQUENCE</scope>
    <source>
        <strain evidence="2">JHB</strain>
    </source>
</reference>
<keyword evidence="1" id="KW-1133">Transmembrane helix</keyword>
<dbReference type="Proteomes" id="UP000176944">
    <property type="component" value="Chromosome"/>
</dbReference>
<sequence>MEGASWWNGHLGRRGILVKRASWWNGHLGGTGILVEWVSCPFQLSGGQDAHSTPIRPLAKINMKSKSIPFAFCLLPFALRVALYQKP</sequence>
<protein>
    <submittedName>
        <fullName evidence="2">Uncharacterized protein</fullName>
    </submittedName>
</protein>
<keyword evidence="1" id="KW-0812">Transmembrane</keyword>
<evidence type="ECO:0000256" key="1">
    <source>
        <dbReference type="SAM" id="Phobius"/>
    </source>
</evidence>
<accession>A0A9Q9STP1</accession>
<gene>
    <name evidence="2" type="ORF">BJP36_35750</name>
</gene>
<keyword evidence="1" id="KW-0472">Membrane</keyword>
<name>A0A9Q9STP1_MOOP1</name>
<proteinExistence type="predicted"/>
<organism evidence="2">
    <name type="scientific">Moorena producens (strain JHB)</name>
    <dbReference type="NCBI Taxonomy" id="1454205"/>
    <lineage>
        <taxon>Bacteria</taxon>
        <taxon>Bacillati</taxon>
        <taxon>Cyanobacteriota</taxon>
        <taxon>Cyanophyceae</taxon>
        <taxon>Coleofasciculales</taxon>
        <taxon>Coleofasciculaceae</taxon>
        <taxon>Moorena</taxon>
    </lineage>
</organism>
<dbReference type="EMBL" id="CP017708">
    <property type="protein sequence ID" value="WAN69447.1"/>
    <property type="molecule type" value="Genomic_DNA"/>
</dbReference>
<feature type="transmembrane region" description="Helical" evidence="1">
    <location>
        <begin position="68"/>
        <end position="85"/>
    </location>
</feature>
<evidence type="ECO:0000313" key="2">
    <source>
        <dbReference type="EMBL" id="WAN69447.1"/>
    </source>
</evidence>